<name>A0A8S3D045_9BILA</name>
<sequence length="169" mass="19484">MGKNYISFNDIKDELKTKYNSLFLIEEIIDTINERNRYLRIELLDKKKEYNAMLNSGKISIIGQLYDIDEFLPSPKLLICSKWNQSGHVKYYCKSSNFDICRPCGNDRNNNDNHKECKILGVGLSSINAKKTPHPHPAVCGRLRLYWVVVTHELSIPEEISLEDSTCSN</sequence>
<reference evidence="1" key="1">
    <citation type="submission" date="2021-02" db="EMBL/GenBank/DDBJ databases">
        <authorList>
            <person name="Nowell W R."/>
        </authorList>
    </citation>
    <scope>NUCLEOTIDE SEQUENCE</scope>
</reference>
<dbReference type="AlphaFoldDB" id="A0A8S3D045"/>
<dbReference type="EMBL" id="CAJOBH010193117">
    <property type="protein sequence ID" value="CAF4968941.1"/>
    <property type="molecule type" value="Genomic_DNA"/>
</dbReference>
<evidence type="ECO:0000313" key="2">
    <source>
        <dbReference type="Proteomes" id="UP000681967"/>
    </source>
</evidence>
<feature type="non-terminal residue" evidence="1">
    <location>
        <position position="1"/>
    </location>
</feature>
<proteinExistence type="predicted"/>
<organism evidence="1 2">
    <name type="scientific">Rotaria magnacalcarata</name>
    <dbReference type="NCBI Taxonomy" id="392030"/>
    <lineage>
        <taxon>Eukaryota</taxon>
        <taxon>Metazoa</taxon>
        <taxon>Spiralia</taxon>
        <taxon>Gnathifera</taxon>
        <taxon>Rotifera</taxon>
        <taxon>Eurotatoria</taxon>
        <taxon>Bdelloidea</taxon>
        <taxon>Philodinida</taxon>
        <taxon>Philodinidae</taxon>
        <taxon>Rotaria</taxon>
    </lineage>
</organism>
<dbReference type="Proteomes" id="UP000681967">
    <property type="component" value="Unassembled WGS sequence"/>
</dbReference>
<evidence type="ECO:0000313" key="1">
    <source>
        <dbReference type="EMBL" id="CAF4968941.1"/>
    </source>
</evidence>
<protein>
    <submittedName>
        <fullName evidence="1">Uncharacterized protein</fullName>
    </submittedName>
</protein>
<gene>
    <name evidence="1" type="ORF">BYL167_LOCUS54533</name>
</gene>
<comment type="caution">
    <text evidence="1">The sequence shown here is derived from an EMBL/GenBank/DDBJ whole genome shotgun (WGS) entry which is preliminary data.</text>
</comment>
<accession>A0A8S3D045</accession>